<accession>A0A2S4W6X0</accession>
<keyword evidence="2" id="KW-0812">Transmembrane</keyword>
<feature type="transmembrane region" description="Helical" evidence="2">
    <location>
        <begin position="48"/>
        <end position="71"/>
    </location>
</feature>
<evidence type="ECO:0000313" key="3">
    <source>
        <dbReference type="EMBL" id="POW17524.1"/>
    </source>
</evidence>
<protein>
    <submittedName>
        <fullName evidence="3">Uncharacterized protein</fullName>
    </submittedName>
</protein>
<comment type="caution">
    <text evidence="3">The sequence shown here is derived from an EMBL/GenBank/DDBJ whole genome shotgun (WGS) entry which is preliminary data.</text>
</comment>
<keyword evidence="2" id="KW-1133">Transmembrane helix</keyword>
<feature type="region of interest" description="Disordered" evidence="1">
    <location>
        <begin position="573"/>
        <end position="592"/>
    </location>
</feature>
<proteinExistence type="predicted"/>
<feature type="transmembrane region" description="Helical" evidence="2">
    <location>
        <begin position="312"/>
        <end position="333"/>
    </location>
</feature>
<feature type="transmembrane region" description="Helical" evidence="2">
    <location>
        <begin position="267"/>
        <end position="291"/>
    </location>
</feature>
<keyword evidence="2" id="KW-0472">Membrane</keyword>
<evidence type="ECO:0000256" key="2">
    <source>
        <dbReference type="SAM" id="Phobius"/>
    </source>
</evidence>
<reference evidence="3" key="1">
    <citation type="submission" date="2017-12" db="EMBL/GenBank/DDBJ databases">
        <title>Gene loss provides genomic basis for host adaptation in cereal stripe rust fungi.</title>
        <authorList>
            <person name="Xia C."/>
        </authorList>
    </citation>
    <scope>NUCLEOTIDE SEQUENCE [LARGE SCALE GENOMIC DNA]</scope>
    <source>
        <strain evidence="3">93-210</strain>
    </source>
</reference>
<dbReference type="EMBL" id="PKSL01000002">
    <property type="protein sequence ID" value="POW17524.1"/>
    <property type="molecule type" value="Genomic_DNA"/>
</dbReference>
<name>A0A2S4W6X0_9BASI</name>
<feature type="transmembrane region" description="Helical" evidence="2">
    <location>
        <begin position="548"/>
        <end position="565"/>
    </location>
</feature>
<feature type="transmembrane region" description="Helical" evidence="2">
    <location>
        <begin position="144"/>
        <end position="163"/>
    </location>
</feature>
<dbReference type="AlphaFoldDB" id="A0A2S4W6X0"/>
<evidence type="ECO:0000313" key="4">
    <source>
        <dbReference type="Proteomes" id="UP000239156"/>
    </source>
</evidence>
<dbReference type="VEuPathDB" id="FungiDB:PSTT_00469"/>
<feature type="transmembrane region" description="Helical" evidence="2">
    <location>
        <begin position="508"/>
        <end position="528"/>
    </location>
</feature>
<organism evidence="3 4">
    <name type="scientific">Puccinia striiformis</name>
    <dbReference type="NCBI Taxonomy" id="27350"/>
    <lineage>
        <taxon>Eukaryota</taxon>
        <taxon>Fungi</taxon>
        <taxon>Dikarya</taxon>
        <taxon>Basidiomycota</taxon>
        <taxon>Pucciniomycotina</taxon>
        <taxon>Pucciniomycetes</taxon>
        <taxon>Pucciniales</taxon>
        <taxon>Pucciniaceae</taxon>
        <taxon>Puccinia</taxon>
    </lineage>
</organism>
<dbReference type="Proteomes" id="UP000239156">
    <property type="component" value="Unassembled WGS sequence"/>
</dbReference>
<feature type="transmembrane region" description="Helical" evidence="2">
    <location>
        <begin position="184"/>
        <end position="205"/>
    </location>
</feature>
<gene>
    <name evidence="3" type="ORF">PSTT_00469</name>
</gene>
<feature type="transmembrane region" description="Helical" evidence="2">
    <location>
        <begin position="399"/>
        <end position="420"/>
    </location>
</feature>
<dbReference type="VEuPathDB" id="FungiDB:PSHT_03338"/>
<sequence>MANSPPTLLKILTISTDQDRNMNPYIGLIRTLKEKQNPPVDDSQSRGLLITVVAYNFIFLVCVAIICLPYLQGVDGHKRRHWIIKRQFLDAHRQPYWILNSGLIVAVSHILGSTIFLVYLGLRYQAFQSGYASESFYGSAWLELRWFPSYCSFFTQAWSTWFVRASEASLKGKKSWIHPIAFNLNLIGLPMTALVLALILISAQVSSMSAQHESFRILISSLTLCSLQWQQGQKLSDFALFNSTSVHFNEYGLKSTLLIHRFRTTGLFWTFMAVPTFIFPSYCSFFTQAWSTWFVRASEASLKGKKSWIHPIAFNLNLIGLPMTALVLALILISAQVSSMSAQHESFRVLISSLTLCSLQWQQGQKLSDFALFNSTSVHFNEYALKSTLLIHRFRTTGLFWTFMAVPTFIFYVFGISTLLRVMYKRFQAVQDQSEEHSSSGKPQSPTWSSSSFGKRFLANHRKNKSNHLRTSFSTFSFPLHMVSSYFLQCSLSSIPLSKITSLFGSHYVMMSATLLYHIITGLIFYFSNDEAMTNKHWLELFMGLSNSGSYFLLAALVVQLLRIISEGRERSNAVTAKTRTEKTPSEYEDSSTLEIKKDLPDIKLMT</sequence>
<feature type="transmembrane region" description="Helical" evidence="2">
    <location>
        <begin position="96"/>
        <end position="124"/>
    </location>
</feature>
<evidence type="ECO:0000256" key="1">
    <source>
        <dbReference type="SAM" id="MobiDB-lite"/>
    </source>
</evidence>
<keyword evidence="4" id="KW-1185">Reference proteome</keyword>